<comment type="caution">
    <text evidence="2">The sequence shown here is derived from an EMBL/GenBank/DDBJ whole genome shotgun (WGS) entry which is preliminary data.</text>
</comment>
<dbReference type="Pfam" id="PF13577">
    <property type="entry name" value="SnoaL_4"/>
    <property type="match status" value="1"/>
</dbReference>
<dbReference type="InterPro" id="IPR037401">
    <property type="entry name" value="SnoaL-like"/>
</dbReference>
<dbReference type="InterPro" id="IPR032710">
    <property type="entry name" value="NTF2-like_dom_sf"/>
</dbReference>
<dbReference type="Gene3D" id="3.10.450.50">
    <property type="match status" value="1"/>
</dbReference>
<keyword evidence="3" id="KW-1185">Reference proteome</keyword>
<name>A0AAD4BXE9_BOLED</name>
<feature type="domain" description="SnoaL-like" evidence="1">
    <location>
        <begin position="17"/>
        <end position="163"/>
    </location>
</feature>
<dbReference type="Proteomes" id="UP001194468">
    <property type="component" value="Unassembled WGS sequence"/>
</dbReference>
<evidence type="ECO:0000313" key="3">
    <source>
        <dbReference type="Proteomes" id="UP001194468"/>
    </source>
</evidence>
<dbReference type="EMBL" id="WHUW01000009">
    <property type="protein sequence ID" value="KAF8442482.1"/>
    <property type="molecule type" value="Genomic_DNA"/>
</dbReference>
<proteinExistence type="predicted"/>
<protein>
    <recommendedName>
        <fullName evidence="1">SnoaL-like domain-containing protein</fullName>
    </recommendedName>
</protein>
<dbReference type="SUPFAM" id="SSF54427">
    <property type="entry name" value="NTF2-like"/>
    <property type="match status" value="1"/>
</dbReference>
<reference evidence="2" key="1">
    <citation type="submission" date="2019-10" db="EMBL/GenBank/DDBJ databases">
        <authorList>
            <consortium name="DOE Joint Genome Institute"/>
            <person name="Kuo A."/>
            <person name="Miyauchi S."/>
            <person name="Kiss E."/>
            <person name="Drula E."/>
            <person name="Kohler A."/>
            <person name="Sanchez-Garcia M."/>
            <person name="Andreopoulos B."/>
            <person name="Barry K.W."/>
            <person name="Bonito G."/>
            <person name="Buee M."/>
            <person name="Carver A."/>
            <person name="Chen C."/>
            <person name="Cichocki N."/>
            <person name="Clum A."/>
            <person name="Culley D."/>
            <person name="Crous P.W."/>
            <person name="Fauchery L."/>
            <person name="Girlanda M."/>
            <person name="Hayes R."/>
            <person name="Keri Z."/>
            <person name="LaButti K."/>
            <person name="Lipzen A."/>
            <person name="Lombard V."/>
            <person name="Magnuson J."/>
            <person name="Maillard F."/>
            <person name="Morin E."/>
            <person name="Murat C."/>
            <person name="Nolan M."/>
            <person name="Ohm R."/>
            <person name="Pangilinan J."/>
            <person name="Pereira M."/>
            <person name="Perotto S."/>
            <person name="Peter M."/>
            <person name="Riley R."/>
            <person name="Sitrit Y."/>
            <person name="Stielow B."/>
            <person name="Szollosi G."/>
            <person name="Zifcakova L."/>
            <person name="Stursova M."/>
            <person name="Spatafora J.W."/>
            <person name="Tedersoo L."/>
            <person name="Vaario L.-M."/>
            <person name="Yamada A."/>
            <person name="Yan M."/>
            <person name="Wang P."/>
            <person name="Xu J."/>
            <person name="Bruns T."/>
            <person name="Baldrian P."/>
            <person name="Vilgalys R."/>
            <person name="Henrissat B."/>
            <person name="Grigoriev I.V."/>
            <person name="Hibbett D."/>
            <person name="Nagy L.G."/>
            <person name="Martin F.M."/>
        </authorList>
    </citation>
    <scope>NUCLEOTIDE SEQUENCE</scope>
    <source>
        <strain evidence="2">BED1</strain>
    </source>
</reference>
<sequence>MDTALDEPAIAYSLSQYLLDRINIHDTIARLSAYSDCRDFDRLGNEVFATSGVTMDNSLITNEEPQSRPPKEEVESCAKYLERFTAAQHVMTCILVNLPQPATTWNIATPNKATASANALVTFRRDRARGETIAQHGSYYTFDLIRQTGMDPGSNPWRISHMKAHPFWFKGNMDVMN</sequence>
<gene>
    <name evidence="2" type="ORF">L210DRAFT_3214492</name>
</gene>
<organism evidence="2 3">
    <name type="scientific">Boletus edulis BED1</name>
    <dbReference type="NCBI Taxonomy" id="1328754"/>
    <lineage>
        <taxon>Eukaryota</taxon>
        <taxon>Fungi</taxon>
        <taxon>Dikarya</taxon>
        <taxon>Basidiomycota</taxon>
        <taxon>Agaricomycotina</taxon>
        <taxon>Agaricomycetes</taxon>
        <taxon>Agaricomycetidae</taxon>
        <taxon>Boletales</taxon>
        <taxon>Boletineae</taxon>
        <taxon>Boletaceae</taxon>
        <taxon>Boletoideae</taxon>
        <taxon>Boletus</taxon>
    </lineage>
</organism>
<evidence type="ECO:0000259" key="1">
    <source>
        <dbReference type="Pfam" id="PF13577"/>
    </source>
</evidence>
<evidence type="ECO:0000313" key="2">
    <source>
        <dbReference type="EMBL" id="KAF8442482.1"/>
    </source>
</evidence>
<accession>A0AAD4BXE9</accession>
<reference evidence="2" key="2">
    <citation type="journal article" date="2020" name="Nat. Commun.">
        <title>Large-scale genome sequencing of mycorrhizal fungi provides insights into the early evolution of symbiotic traits.</title>
        <authorList>
            <person name="Miyauchi S."/>
            <person name="Kiss E."/>
            <person name="Kuo A."/>
            <person name="Drula E."/>
            <person name="Kohler A."/>
            <person name="Sanchez-Garcia M."/>
            <person name="Morin E."/>
            <person name="Andreopoulos B."/>
            <person name="Barry K.W."/>
            <person name="Bonito G."/>
            <person name="Buee M."/>
            <person name="Carver A."/>
            <person name="Chen C."/>
            <person name="Cichocki N."/>
            <person name="Clum A."/>
            <person name="Culley D."/>
            <person name="Crous P.W."/>
            <person name="Fauchery L."/>
            <person name="Girlanda M."/>
            <person name="Hayes R.D."/>
            <person name="Keri Z."/>
            <person name="LaButti K."/>
            <person name="Lipzen A."/>
            <person name="Lombard V."/>
            <person name="Magnuson J."/>
            <person name="Maillard F."/>
            <person name="Murat C."/>
            <person name="Nolan M."/>
            <person name="Ohm R.A."/>
            <person name="Pangilinan J."/>
            <person name="Pereira M.F."/>
            <person name="Perotto S."/>
            <person name="Peter M."/>
            <person name="Pfister S."/>
            <person name="Riley R."/>
            <person name="Sitrit Y."/>
            <person name="Stielow J.B."/>
            <person name="Szollosi G."/>
            <person name="Zifcakova L."/>
            <person name="Stursova M."/>
            <person name="Spatafora J.W."/>
            <person name="Tedersoo L."/>
            <person name="Vaario L.M."/>
            <person name="Yamada A."/>
            <person name="Yan M."/>
            <person name="Wang P."/>
            <person name="Xu J."/>
            <person name="Bruns T."/>
            <person name="Baldrian P."/>
            <person name="Vilgalys R."/>
            <person name="Dunand C."/>
            <person name="Henrissat B."/>
            <person name="Grigoriev I.V."/>
            <person name="Hibbett D."/>
            <person name="Nagy L.G."/>
            <person name="Martin F.M."/>
        </authorList>
    </citation>
    <scope>NUCLEOTIDE SEQUENCE</scope>
    <source>
        <strain evidence="2">BED1</strain>
    </source>
</reference>
<dbReference type="AlphaFoldDB" id="A0AAD4BXE9"/>